<protein>
    <submittedName>
        <fullName evidence="1">Uncharacterized protein</fullName>
    </submittedName>
</protein>
<accession>A0A4C1TNZ4</accession>
<organism evidence="1 2">
    <name type="scientific">Eumeta variegata</name>
    <name type="common">Bagworm moth</name>
    <name type="synonym">Eumeta japonica</name>
    <dbReference type="NCBI Taxonomy" id="151549"/>
    <lineage>
        <taxon>Eukaryota</taxon>
        <taxon>Metazoa</taxon>
        <taxon>Ecdysozoa</taxon>
        <taxon>Arthropoda</taxon>
        <taxon>Hexapoda</taxon>
        <taxon>Insecta</taxon>
        <taxon>Pterygota</taxon>
        <taxon>Neoptera</taxon>
        <taxon>Endopterygota</taxon>
        <taxon>Lepidoptera</taxon>
        <taxon>Glossata</taxon>
        <taxon>Ditrysia</taxon>
        <taxon>Tineoidea</taxon>
        <taxon>Psychidae</taxon>
        <taxon>Oiketicinae</taxon>
        <taxon>Eumeta</taxon>
    </lineage>
</organism>
<dbReference type="AlphaFoldDB" id="A0A4C1TNZ4"/>
<dbReference type="EMBL" id="BGZK01005836">
    <property type="protein sequence ID" value="GBP15651.1"/>
    <property type="molecule type" value="Genomic_DNA"/>
</dbReference>
<evidence type="ECO:0000313" key="2">
    <source>
        <dbReference type="Proteomes" id="UP000299102"/>
    </source>
</evidence>
<evidence type="ECO:0000313" key="1">
    <source>
        <dbReference type="EMBL" id="GBP15651.1"/>
    </source>
</evidence>
<comment type="caution">
    <text evidence="1">The sequence shown here is derived from an EMBL/GenBank/DDBJ whole genome shotgun (WGS) entry which is preliminary data.</text>
</comment>
<reference evidence="1 2" key="1">
    <citation type="journal article" date="2019" name="Commun. Biol.">
        <title>The bagworm genome reveals a unique fibroin gene that provides high tensile strength.</title>
        <authorList>
            <person name="Kono N."/>
            <person name="Nakamura H."/>
            <person name="Ohtoshi R."/>
            <person name="Tomita M."/>
            <person name="Numata K."/>
            <person name="Arakawa K."/>
        </authorList>
    </citation>
    <scope>NUCLEOTIDE SEQUENCE [LARGE SCALE GENOMIC DNA]</scope>
</reference>
<name>A0A4C1TNZ4_EUMVA</name>
<gene>
    <name evidence="1" type="ORF">EVAR_101167_1</name>
</gene>
<dbReference type="Proteomes" id="UP000299102">
    <property type="component" value="Unassembled WGS sequence"/>
</dbReference>
<keyword evidence="2" id="KW-1185">Reference proteome</keyword>
<proteinExistence type="predicted"/>
<sequence>MKSGLQLVILNCQIVMSNLRVRSILLRRCPNAETLSRYEPPDCGAKGDYACAVPPDQCHQRRVAELKRQA</sequence>